<feature type="domain" description="HD" evidence="1">
    <location>
        <begin position="113"/>
        <end position="236"/>
    </location>
</feature>
<dbReference type="PROSITE" id="PS51832">
    <property type="entry name" value="HD_GYP"/>
    <property type="match status" value="1"/>
</dbReference>
<proteinExistence type="predicted"/>
<keyword evidence="4" id="KW-1185">Reference proteome</keyword>
<dbReference type="InterPro" id="IPR037522">
    <property type="entry name" value="HD_GYP_dom"/>
</dbReference>
<dbReference type="InterPro" id="IPR003607">
    <property type="entry name" value="HD/PDEase_dom"/>
</dbReference>
<dbReference type="EMBL" id="FQXR01000017">
    <property type="protein sequence ID" value="SHI16945.1"/>
    <property type="molecule type" value="Genomic_DNA"/>
</dbReference>
<dbReference type="PROSITE" id="PS51831">
    <property type="entry name" value="HD"/>
    <property type="match status" value="1"/>
</dbReference>
<sequence>MSENLYDLEGSILASKNSTINPYIAERLEEYKVDKVPVYISKEELSGRQKRDFRGLYKESVITLKSIMNNLAIGKIVAPKKIREISDTLYAYIDKVGISIEHIFEIKAKDKYTYNHSMNVALYALLIGEWLGCSEEEKKNIIKAGLLHDIGKSRIPLEILNKKGKLTKEEFDIVKTHTIIGYKMSKDILSIDENVRQAILSHHERVDGSGYPQGLKGDEINSYAKILAIADVYDALISKRVYKEKSTPFEAVEELKRIGAYSFDVNILKVFFDNIVNYYLGSKVKISDGHIGEIVFIPPNNITCPVVKLGNTYVDLAKEEELKILEMVG</sequence>
<name>A0A1M5YY88_9FIRM</name>
<dbReference type="PANTHER" id="PTHR43155:SF2">
    <property type="entry name" value="CYCLIC DI-GMP PHOSPHODIESTERASE PA4108"/>
    <property type="match status" value="1"/>
</dbReference>
<organism evidence="3 4">
    <name type="scientific">Sporanaerobacter acetigenes DSM 13106</name>
    <dbReference type="NCBI Taxonomy" id="1123281"/>
    <lineage>
        <taxon>Bacteria</taxon>
        <taxon>Bacillati</taxon>
        <taxon>Bacillota</taxon>
        <taxon>Tissierellia</taxon>
        <taxon>Tissierellales</taxon>
        <taxon>Sporanaerobacteraceae</taxon>
        <taxon>Sporanaerobacter</taxon>
    </lineage>
</organism>
<dbReference type="Proteomes" id="UP000184389">
    <property type="component" value="Unassembled WGS sequence"/>
</dbReference>
<dbReference type="Gene3D" id="1.10.3210.10">
    <property type="entry name" value="Hypothetical protein af1432"/>
    <property type="match status" value="1"/>
</dbReference>
<dbReference type="NCBIfam" id="TIGR00277">
    <property type="entry name" value="HDIG"/>
    <property type="match status" value="1"/>
</dbReference>
<dbReference type="Pfam" id="PF13487">
    <property type="entry name" value="HD_5"/>
    <property type="match status" value="1"/>
</dbReference>
<accession>A0A1M5YY88</accession>
<feature type="domain" description="HD-GYP" evidence="2">
    <location>
        <begin position="91"/>
        <end position="287"/>
    </location>
</feature>
<reference evidence="3 4" key="1">
    <citation type="submission" date="2016-11" db="EMBL/GenBank/DDBJ databases">
        <authorList>
            <person name="Jaros S."/>
            <person name="Januszkiewicz K."/>
            <person name="Wedrychowicz H."/>
        </authorList>
    </citation>
    <scope>NUCLEOTIDE SEQUENCE [LARGE SCALE GENOMIC DNA]</scope>
    <source>
        <strain evidence="3 4">DSM 13106</strain>
    </source>
</reference>
<dbReference type="InterPro" id="IPR006674">
    <property type="entry name" value="HD_domain"/>
</dbReference>
<dbReference type="SMART" id="SM00471">
    <property type="entry name" value="HDc"/>
    <property type="match status" value="1"/>
</dbReference>
<evidence type="ECO:0000313" key="4">
    <source>
        <dbReference type="Proteomes" id="UP000184389"/>
    </source>
</evidence>
<dbReference type="STRING" id="1123281.SAMN02745180_02546"/>
<dbReference type="SUPFAM" id="SSF109604">
    <property type="entry name" value="HD-domain/PDEase-like"/>
    <property type="match status" value="1"/>
</dbReference>
<evidence type="ECO:0000313" key="3">
    <source>
        <dbReference type="EMBL" id="SHI16945.1"/>
    </source>
</evidence>
<dbReference type="CDD" id="cd00077">
    <property type="entry name" value="HDc"/>
    <property type="match status" value="1"/>
</dbReference>
<gene>
    <name evidence="3" type="ORF">SAMN02745180_02546</name>
</gene>
<dbReference type="PANTHER" id="PTHR43155">
    <property type="entry name" value="CYCLIC DI-GMP PHOSPHODIESTERASE PA4108-RELATED"/>
    <property type="match status" value="1"/>
</dbReference>
<evidence type="ECO:0000259" key="2">
    <source>
        <dbReference type="PROSITE" id="PS51832"/>
    </source>
</evidence>
<evidence type="ECO:0000259" key="1">
    <source>
        <dbReference type="PROSITE" id="PS51831"/>
    </source>
</evidence>
<dbReference type="InterPro" id="IPR006675">
    <property type="entry name" value="HDIG_dom"/>
</dbReference>
<protein>
    <submittedName>
        <fullName evidence="3">HDIG domain-containing protein</fullName>
    </submittedName>
</protein>
<dbReference type="AlphaFoldDB" id="A0A1M5YY88"/>